<dbReference type="Proteomes" id="UP000315113">
    <property type="component" value="Unassembled WGS sequence"/>
</dbReference>
<accession>A0A552EKF7</accession>
<reference evidence="1 2" key="1">
    <citation type="submission" date="2019-01" db="EMBL/GenBank/DDBJ databases">
        <title>Coherence of Microcystis species and biogeography revealed through population genomics.</title>
        <authorList>
            <person name="Perez-Carrascal O.M."/>
            <person name="Terrat Y."/>
            <person name="Giani A."/>
            <person name="Fortin N."/>
            <person name="Tromas N."/>
            <person name="Shapiro B.J."/>
        </authorList>
    </citation>
    <scope>NUCLEOTIDE SEQUENCE [LARGE SCALE GENOMIC DNA]</scope>
    <source>
        <strain evidence="1">Ma_MB_F_20061100_S20D</strain>
    </source>
</reference>
<dbReference type="AlphaFoldDB" id="A0A552EKF7"/>
<evidence type="ECO:0000313" key="2">
    <source>
        <dbReference type="Proteomes" id="UP000315113"/>
    </source>
</evidence>
<protein>
    <submittedName>
        <fullName evidence="1">Uncharacterized protein</fullName>
    </submittedName>
</protein>
<gene>
    <name evidence="1" type="ORF">EWV78_12045</name>
</gene>
<comment type="caution">
    <text evidence="1">The sequence shown here is derived from an EMBL/GenBank/DDBJ whole genome shotgun (WGS) entry which is preliminary data.</text>
</comment>
<name>A0A552EKF7_MICAE</name>
<organism evidence="1 2">
    <name type="scientific">Microcystis aeruginosa Ma_MB_F_20061100_S20D</name>
    <dbReference type="NCBI Taxonomy" id="2486253"/>
    <lineage>
        <taxon>Bacteria</taxon>
        <taxon>Bacillati</taxon>
        <taxon>Cyanobacteriota</taxon>
        <taxon>Cyanophyceae</taxon>
        <taxon>Oscillatoriophycideae</taxon>
        <taxon>Chroococcales</taxon>
        <taxon>Microcystaceae</taxon>
        <taxon>Microcystis</taxon>
    </lineage>
</organism>
<dbReference type="EMBL" id="SFBH01000092">
    <property type="protein sequence ID" value="TRU34954.1"/>
    <property type="molecule type" value="Genomic_DNA"/>
</dbReference>
<evidence type="ECO:0000313" key="1">
    <source>
        <dbReference type="EMBL" id="TRU34954.1"/>
    </source>
</evidence>
<dbReference type="Gene3D" id="3.40.91.30">
    <property type="match status" value="1"/>
</dbReference>
<sequence length="187" mass="22144">MINPIETLYKGIRFRSRLEARWAVFLDALNFKFVYEPDGYDLDGTWYLPDFWVPDWKAFLEIKPEQPTQEQMDKCQHLSTVTGHSVLLIAGQPWIDEYTVFLFQQEIPSQPEDEDDGPGFTWTPLEFAQDRKDDRVIWLWNDEYGGTSFYVPPDPYPRWGDTYPLTKEWASNIVKAFEAARQERFNT</sequence>
<proteinExistence type="predicted"/>